<dbReference type="EMBL" id="JAPEVG010000381">
    <property type="protein sequence ID" value="KAJ8463629.1"/>
    <property type="molecule type" value="Genomic_DNA"/>
</dbReference>
<reference evidence="1" key="1">
    <citation type="submission" date="2022-11" db="EMBL/GenBank/DDBJ databases">
        <title>Genome Sequence of Cubamyces cubensis.</title>
        <authorList>
            <person name="Buettner E."/>
        </authorList>
    </citation>
    <scope>NUCLEOTIDE SEQUENCE</scope>
    <source>
        <strain evidence="1">MPL-01</strain>
    </source>
</reference>
<evidence type="ECO:0000313" key="2">
    <source>
        <dbReference type="Proteomes" id="UP001215151"/>
    </source>
</evidence>
<dbReference type="AlphaFoldDB" id="A0AAD7TK27"/>
<sequence>MAQSDASQVDNDNNIFYSPSPRSYAIIRLDPLEMVRPFNDAQALLEAQAMQPKSYLIYLRLERALPWPDQPWYRFQVEPIATTLRPEDEARCITSDMCIPIFPNTNHPNGRESLQPSPEGLFPYDNCYHWFQPKLVDVRIRARPEMFDETNAVSISVRTRIRTLMRLLDEDGDKMMKSRQSRQQAASAEVPLPSKWIAAEPEPIEISGCCDAAWQHPAQLKAAEASSEASSLCSTHDNHSNHSLDNLAAMDIFSGPSDDAEIVREARIRSYAALTAPGQVSDDEFVARAGERHRKKRNLSGPAQSWGKLRARAKRVSSRLERVFCLPYLLIWP</sequence>
<comment type="caution">
    <text evidence="1">The sequence shown here is derived from an EMBL/GenBank/DDBJ whole genome shotgun (WGS) entry which is preliminary data.</text>
</comment>
<keyword evidence="2" id="KW-1185">Reference proteome</keyword>
<proteinExistence type="predicted"/>
<protein>
    <submittedName>
        <fullName evidence="1">Uncharacterized protein</fullName>
    </submittedName>
</protein>
<evidence type="ECO:0000313" key="1">
    <source>
        <dbReference type="EMBL" id="KAJ8463629.1"/>
    </source>
</evidence>
<gene>
    <name evidence="1" type="ORF">ONZ51_g10134</name>
</gene>
<organism evidence="1 2">
    <name type="scientific">Trametes cubensis</name>
    <dbReference type="NCBI Taxonomy" id="1111947"/>
    <lineage>
        <taxon>Eukaryota</taxon>
        <taxon>Fungi</taxon>
        <taxon>Dikarya</taxon>
        <taxon>Basidiomycota</taxon>
        <taxon>Agaricomycotina</taxon>
        <taxon>Agaricomycetes</taxon>
        <taxon>Polyporales</taxon>
        <taxon>Polyporaceae</taxon>
        <taxon>Trametes</taxon>
    </lineage>
</organism>
<dbReference type="Proteomes" id="UP001215151">
    <property type="component" value="Unassembled WGS sequence"/>
</dbReference>
<accession>A0AAD7TK27</accession>
<name>A0AAD7TK27_9APHY</name>